<dbReference type="SMART" id="SM00345">
    <property type="entry name" value="HTH_GNTR"/>
    <property type="match status" value="1"/>
</dbReference>
<dbReference type="Gene3D" id="1.10.10.10">
    <property type="entry name" value="Winged helix-like DNA-binding domain superfamily/Winged helix DNA-binding domain"/>
    <property type="match status" value="1"/>
</dbReference>
<dbReference type="Pfam" id="PF00392">
    <property type="entry name" value="GntR"/>
    <property type="match status" value="1"/>
</dbReference>
<gene>
    <name evidence="8" type="ORF">JQS43_17785</name>
</gene>
<dbReference type="InterPro" id="IPR000524">
    <property type="entry name" value="Tscrpt_reg_HTH_GntR"/>
</dbReference>
<sequence>MAEQYHPTGRTAAEIAASIEAGVRDGALASGASLPPVRGLAADLGVSPATVAAAYRSLRQRGVVETAGRHGTRVRPRPPVVGDRAARRLPVPPGAWDLSSGGPDGRLLPDLSGPLSRLAARPGPAGSYPEAGTVPELADLARQRLAADGVPLTGADLIITGGALDGIERLLTAHLNAGDRVAVEDPGWANLLDLVAALGLVAVPLPMDNHGPTGPGLQRALAAGARAVIVTTRAHNPTGVAVTQDRAAELRPLLANHPEVLLVEDDHAAELAGVPLHPLAGAAPRWAFVRSTSKPYGPDLRLAVVAGDAATVGRVAGRIRAGAGWVSTVLQRLVVELWRDPDVAQLIAGAEQTYRRRREALCRALTEHGLAGHGDTGINVWAPVTDETRTVTALREAGYAVAPGALFRQAAGPGIRITVSSLPEAQIPALARAVAAAEERTVGRGHSV</sequence>
<dbReference type="CDD" id="cd00609">
    <property type="entry name" value="AAT_like"/>
    <property type="match status" value="1"/>
</dbReference>
<dbReference type="KEGG" id="nhy:JQS43_17785"/>
<dbReference type="InterPro" id="IPR015421">
    <property type="entry name" value="PyrdxlP-dep_Trfase_major"/>
</dbReference>
<dbReference type="PANTHER" id="PTHR46577:SF2">
    <property type="entry name" value="TRANSCRIPTIONAL REGULATORY PROTEIN"/>
    <property type="match status" value="1"/>
</dbReference>
<dbReference type="RefSeq" id="WP_239675532.1">
    <property type="nucleotide sequence ID" value="NZ_CP070499.1"/>
</dbReference>
<name>A0A895Y6T0_9ACTN</name>
<keyword evidence="8" id="KW-0032">Aminotransferase</keyword>
<evidence type="ECO:0000313" key="8">
    <source>
        <dbReference type="EMBL" id="QSB13444.1"/>
    </source>
</evidence>
<dbReference type="GO" id="GO:0003677">
    <property type="term" value="F:DNA binding"/>
    <property type="evidence" value="ECO:0007669"/>
    <property type="project" value="UniProtKB-KW"/>
</dbReference>
<dbReference type="Proteomes" id="UP000662857">
    <property type="component" value="Chromosome"/>
</dbReference>
<evidence type="ECO:0000256" key="2">
    <source>
        <dbReference type="ARBA" id="ARBA00022898"/>
    </source>
</evidence>
<feature type="region of interest" description="Disordered" evidence="6">
    <location>
        <begin position="66"/>
        <end position="103"/>
    </location>
</feature>
<keyword evidence="3" id="KW-0805">Transcription regulation</keyword>
<organism evidence="8 9">
    <name type="scientific">Natronosporangium hydrolyticum</name>
    <dbReference type="NCBI Taxonomy" id="2811111"/>
    <lineage>
        <taxon>Bacteria</taxon>
        <taxon>Bacillati</taxon>
        <taxon>Actinomycetota</taxon>
        <taxon>Actinomycetes</taxon>
        <taxon>Micromonosporales</taxon>
        <taxon>Micromonosporaceae</taxon>
        <taxon>Natronosporangium</taxon>
    </lineage>
</organism>
<dbReference type="Gene3D" id="3.40.640.10">
    <property type="entry name" value="Type I PLP-dependent aspartate aminotransferase-like (Major domain)"/>
    <property type="match status" value="1"/>
</dbReference>
<keyword evidence="5" id="KW-0804">Transcription</keyword>
<dbReference type="InterPro" id="IPR051446">
    <property type="entry name" value="HTH_trans_reg/aminotransferase"/>
</dbReference>
<dbReference type="InterPro" id="IPR015424">
    <property type="entry name" value="PyrdxlP-dep_Trfase"/>
</dbReference>
<dbReference type="EMBL" id="CP070499">
    <property type="protein sequence ID" value="QSB13444.1"/>
    <property type="molecule type" value="Genomic_DNA"/>
</dbReference>
<reference evidence="8" key="1">
    <citation type="submission" date="2021-02" db="EMBL/GenBank/DDBJ databases">
        <title>Natrosporangium hydrolyticum gen. nov., sp. nov, a haloalkaliphilic actinobacterium from a soda solonchak soil.</title>
        <authorList>
            <person name="Sorokin D.Y."/>
            <person name="Khijniak T.V."/>
            <person name="Zakharycheva A.P."/>
            <person name="Boueva O.V."/>
            <person name="Ariskina E.V."/>
            <person name="Hahnke R.L."/>
            <person name="Bunk B."/>
            <person name="Sproer C."/>
            <person name="Schumann P."/>
            <person name="Evtushenko L.I."/>
            <person name="Kublanov I.V."/>
        </authorList>
    </citation>
    <scope>NUCLEOTIDE SEQUENCE</scope>
    <source>
        <strain evidence="8">DSM 106523</strain>
    </source>
</reference>
<keyword evidence="4" id="KW-0238">DNA-binding</keyword>
<evidence type="ECO:0000256" key="4">
    <source>
        <dbReference type="ARBA" id="ARBA00023125"/>
    </source>
</evidence>
<dbReference type="Pfam" id="PF00155">
    <property type="entry name" value="Aminotran_1_2"/>
    <property type="match status" value="1"/>
</dbReference>
<accession>A0A895Y6T0</accession>
<evidence type="ECO:0000313" key="9">
    <source>
        <dbReference type="Proteomes" id="UP000662857"/>
    </source>
</evidence>
<evidence type="ECO:0000256" key="6">
    <source>
        <dbReference type="SAM" id="MobiDB-lite"/>
    </source>
</evidence>
<dbReference type="GO" id="GO:0030170">
    <property type="term" value="F:pyridoxal phosphate binding"/>
    <property type="evidence" value="ECO:0007669"/>
    <property type="project" value="InterPro"/>
</dbReference>
<dbReference type="InterPro" id="IPR004839">
    <property type="entry name" value="Aminotransferase_I/II_large"/>
</dbReference>
<dbReference type="InterPro" id="IPR036390">
    <property type="entry name" value="WH_DNA-bd_sf"/>
</dbReference>
<dbReference type="GO" id="GO:0008483">
    <property type="term" value="F:transaminase activity"/>
    <property type="evidence" value="ECO:0007669"/>
    <property type="project" value="UniProtKB-KW"/>
</dbReference>
<dbReference type="PANTHER" id="PTHR46577">
    <property type="entry name" value="HTH-TYPE TRANSCRIPTIONAL REGULATORY PROTEIN GABR"/>
    <property type="match status" value="1"/>
</dbReference>
<comment type="similarity">
    <text evidence="1">In the C-terminal section; belongs to the class-I pyridoxal-phosphate-dependent aminotransferase family.</text>
</comment>
<dbReference type="InterPro" id="IPR036388">
    <property type="entry name" value="WH-like_DNA-bd_sf"/>
</dbReference>
<keyword evidence="2" id="KW-0663">Pyridoxal phosphate</keyword>
<feature type="domain" description="HTH gntR-type" evidence="7">
    <location>
        <begin position="9"/>
        <end position="77"/>
    </location>
</feature>
<dbReference type="SUPFAM" id="SSF46785">
    <property type="entry name" value="Winged helix' DNA-binding domain"/>
    <property type="match status" value="1"/>
</dbReference>
<dbReference type="AlphaFoldDB" id="A0A895Y6T0"/>
<evidence type="ECO:0000256" key="5">
    <source>
        <dbReference type="ARBA" id="ARBA00023163"/>
    </source>
</evidence>
<evidence type="ECO:0000259" key="7">
    <source>
        <dbReference type="PROSITE" id="PS50949"/>
    </source>
</evidence>
<keyword evidence="9" id="KW-1185">Reference proteome</keyword>
<keyword evidence="8" id="KW-0808">Transferase</keyword>
<dbReference type="SUPFAM" id="SSF53383">
    <property type="entry name" value="PLP-dependent transferases"/>
    <property type="match status" value="1"/>
</dbReference>
<evidence type="ECO:0000256" key="1">
    <source>
        <dbReference type="ARBA" id="ARBA00005384"/>
    </source>
</evidence>
<dbReference type="GO" id="GO:0003700">
    <property type="term" value="F:DNA-binding transcription factor activity"/>
    <property type="evidence" value="ECO:0007669"/>
    <property type="project" value="InterPro"/>
</dbReference>
<evidence type="ECO:0000256" key="3">
    <source>
        <dbReference type="ARBA" id="ARBA00023015"/>
    </source>
</evidence>
<protein>
    <submittedName>
        <fullName evidence="8">Aminotransferase class I/II-fold pyridoxal phosphate-dependent enzyme</fullName>
    </submittedName>
</protein>
<dbReference type="PROSITE" id="PS50949">
    <property type="entry name" value="HTH_GNTR"/>
    <property type="match status" value="1"/>
</dbReference>
<proteinExistence type="inferred from homology"/>